<evidence type="ECO:0000313" key="1">
    <source>
        <dbReference type="EMBL" id="AKN40497.1"/>
    </source>
</evidence>
<name>A0A0H4A0P1_9VIBR</name>
<accession>A0A0H4A0P1</accession>
<dbReference type="EMBL" id="KP795697">
    <property type="protein sequence ID" value="AKN40497.1"/>
    <property type="molecule type" value="Genomic_DNA"/>
</dbReference>
<dbReference type="AlphaFoldDB" id="A0A0H4A0P1"/>
<reference evidence="1" key="1">
    <citation type="journal article" date="2015" name="MBio">
        <title>Eco-Evolutionary Dynamics of Episomes among Ecologically Cohesive Bacterial Populations.</title>
        <authorList>
            <person name="Xue H."/>
            <person name="Cordero O.X."/>
            <person name="Camas F.M."/>
            <person name="Trimble W."/>
            <person name="Meyer F."/>
            <person name="Guglielmini J."/>
            <person name="Rocha E.P."/>
            <person name="Polz M.F."/>
        </authorList>
    </citation>
    <scope>NUCLEOTIDE SEQUENCE</scope>
    <source>
        <strain evidence="1">FF_59</strain>
    </source>
</reference>
<organism evidence="1">
    <name type="scientific">Vibrio tasmaniensis</name>
    <dbReference type="NCBI Taxonomy" id="212663"/>
    <lineage>
        <taxon>Bacteria</taxon>
        <taxon>Pseudomonadati</taxon>
        <taxon>Pseudomonadota</taxon>
        <taxon>Gammaproteobacteria</taxon>
        <taxon>Vibrionales</taxon>
        <taxon>Vibrionaceae</taxon>
        <taxon>Vibrio</taxon>
    </lineage>
</organism>
<protein>
    <submittedName>
        <fullName evidence="1">Uncharacterized protein</fullName>
    </submittedName>
</protein>
<proteinExistence type="predicted"/>
<sequence length="46" mass="5448">MLVVRYLKFCNDKDLSIRSMHNARPEPARSNELDIRNFLAEELKTI</sequence>